<name>D1CT64_9HYPH</name>
<dbReference type="EMBL" id="DQ403502">
    <property type="protein sequence ID" value="ABD75018.1"/>
    <property type="molecule type" value="Genomic_DNA"/>
</dbReference>
<sequence>MNDANPQTRHDVDADGSLVSESTRRRLSGPQKLMIASTIVASSLSLIWVSGSSKKEVEPTPPQTTVLTNTEPFRPAPIEVAPVR</sequence>
<accession>D1CT64</accession>
<organism evidence="2">
    <name type="scientific">Sinorhizobium medicae</name>
    <dbReference type="NCBI Taxonomy" id="110321"/>
    <lineage>
        <taxon>Bacteria</taxon>
        <taxon>Pseudomonadati</taxon>
        <taxon>Pseudomonadota</taxon>
        <taxon>Alphaproteobacteria</taxon>
        <taxon>Hyphomicrobiales</taxon>
        <taxon>Rhizobiaceae</taxon>
        <taxon>Sinorhizobium/Ensifer group</taxon>
        <taxon>Sinorhizobium</taxon>
    </lineage>
</organism>
<proteinExistence type="predicted"/>
<feature type="region of interest" description="Disordered" evidence="1">
    <location>
        <begin position="1"/>
        <end position="29"/>
    </location>
</feature>
<evidence type="ECO:0000256" key="1">
    <source>
        <dbReference type="SAM" id="MobiDB-lite"/>
    </source>
</evidence>
<evidence type="ECO:0000313" key="2">
    <source>
        <dbReference type="EMBL" id="ABD75018.1"/>
    </source>
</evidence>
<reference evidence="2" key="1">
    <citation type="submission" date="2006-02" db="EMBL/GenBank/DDBJ databases">
        <title>Sampling the accessory genome of the Sinorhizobium genus by suppressive subtractive hybridization.</title>
        <authorList>
            <person name="Moulin L."/>
            <person name="Ghazoui Z."/>
            <person name="Young P."/>
        </authorList>
    </citation>
    <scope>NUCLEOTIDE SEQUENCE</scope>
    <source>
        <strain evidence="2">LMG19920</strain>
    </source>
</reference>
<feature type="region of interest" description="Disordered" evidence="1">
    <location>
        <begin position="52"/>
        <end position="84"/>
    </location>
</feature>
<protein>
    <submittedName>
        <fullName evidence="2">Type IV secretion protein VirB10</fullName>
    </submittedName>
</protein>
<dbReference type="AlphaFoldDB" id="D1CT64"/>